<dbReference type="KEGG" id="phl:KKY_963"/>
<dbReference type="Pfam" id="PF00535">
    <property type="entry name" value="Glycos_transf_2"/>
    <property type="match status" value="1"/>
</dbReference>
<evidence type="ECO:0000313" key="7">
    <source>
        <dbReference type="EMBL" id="AEQ50998.1"/>
    </source>
</evidence>
<keyword evidence="3" id="KW-0328">Glycosyltransferase</keyword>
<protein>
    <submittedName>
        <fullName evidence="7">Glycosyltransferase</fullName>
    </submittedName>
</protein>
<keyword evidence="5" id="KW-0472">Membrane</keyword>
<dbReference type="InterPro" id="IPR001173">
    <property type="entry name" value="Glyco_trans_2-like"/>
</dbReference>
<evidence type="ECO:0000256" key="4">
    <source>
        <dbReference type="ARBA" id="ARBA00022679"/>
    </source>
</evidence>
<dbReference type="Proteomes" id="UP000008850">
    <property type="component" value="Chromosome"/>
</dbReference>
<accession>G4RFV5</accession>
<keyword evidence="4 7" id="KW-0808">Transferase</keyword>
<evidence type="ECO:0000256" key="2">
    <source>
        <dbReference type="ARBA" id="ARBA00022475"/>
    </source>
</evidence>
<evidence type="ECO:0000313" key="8">
    <source>
        <dbReference type="Proteomes" id="UP000008850"/>
    </source>
</evidence>
<dbReference type="GO" id="GO:0005886">
    <property type="term" value="C:plasma membrane"/>
    <property type="evidence" value="ECO:0007669"/>
    <property type="project" value="UniProtKB-SubCell"/>
</dbReference>
<proteinExistence type="predicted"/>
<evidence type="ECO:0000259" key="6">
    <source>
        <dbReference type="Pfam" id="PF00535"/>
    </source>
</evidence>
<dbReference type="SUPFAM" id="SSF53448">
    <property type="entry name" value="Nucleotide-diphospho-sugar transferases"/>
    <property type="match status" value="1"/>
</dbReference>
<dbReference type="RefSeq" id="WP_014130147.1">
    <property type="nucleotide sequence ID" value="NC_016078.1"/>
</dbReference>
<evidence type="ECO:0000256" key="1">
    <source>
        <dbReference type="ARBA" id="ARBA00004236"/>
    </source>
</evidence>
<reference evidence="7 8" key="1">
    <citation type="journal article" date="2012" name="J. Bacteriol.">
        <title>Complete genome sequence of Pelagibacterium halotolerans B2T.</title>
        <authorList>
            <person name="Huo Y.Y."/>
            <person name="Cheng H."/>
            <person name="Han X.F."/>
            <person name="Jiang X.W."/>
            <person name="Sun C."/>
            <person name="Zhang X.Q."/>
            <person name="Zhu X.F."/>
            <person name="Liu Y.F."/>
            <person name="Li P.F."/>
            <person name="Ni P.X."/>
            <person name="Wu M."/>
        </authorList>
    </citation>
    <scope>NUCLEOTIDE SEQUENCE [LARGE SCALE GENOMIC DNA]</scope>
    <source>
        <strain evidence="8">DSM 22347 / JCM 15775 / CGMCC 1.7692 / B2</strain>
    </source>
</reference>
<dbReference type="PATRIC" id="fig|1082931.4.peg.952"/>
<feature type="domain" description="Glycosyltransferase 2-like" evidence="6">
    <location>
        <begin position="5"/>
        <end position="164"/>
    </location>
</feature>
<organism evidence="7 8">
    <name type="scientific">Pelagibacterium halotolerans (strain DSM 22347 / JCM 15775 / CGMCC 1.7692 / B2)</name>
    <dbReference type="NCBI Taxonomy" id="1082931"/>
    <lineage>
        <taxon>Bacteria</taxon>
        <taxon>Pseudomonadati</taxon>
        <taxon>Pseudomonadota</taxon>
        <taxon>Alphaproteobacteria</taxon>
        <taxon>Hyphomicrobiales</taxon>
        <taxon>Devosiaceae</taxon>
        <taxon>Pelagibacterium</taxon>
    </lineage>
</organism>
<dbReference type="GO" id="GO:0016757">
    <property type="term" value="F:glycosyltransferase activity"/>
    <property type="evidence" value="ECO:0007669"/>
    <property type="project" value="UniProtKB-KW"/>
</dbReference>
<keyword evidence="8" id="KW-1185">Reference proteome</keyword>
<dbReference type="InterPro" id="IPR029044">
    <property type="entry name" value="Nucleotide-diphossugar_trans"/>
</dbReference>
<dbReference type="PANTHER" id="PTHR43646:SF2">
    <property type="entry name" value="GLYCOSYLTRANSFERASE 2-LIKE DOMAIN-CONTAINING PROTEIN"/>
    <property type="match status" value="1"/>
</dbReference>
<keyword evidence="2" id="KW-1003">Cell membrane</keyword>
<dbReference type="CDD" id="cd06423">
    <property type="entry name" value="CESA_like"/>
    <property type="match status" value="1"/>
</dbReference>
<dbReference type="EMBL" id="CP003075">
    <property type="protein sequence ID" value="AEQ50998.1"/>
    <property type="molecule type" value="Genomic_DNA"/>
</dbReference>
<dbReference type="Gene3D" id="3.90.550.10">
    <property type="entry name" value="Spore Coat Polysaccharide Biosynthesis Protein SpsA, Chain A"/>
    <property type="match status" value="1"/>
</dbReference>
<dbReference type="PANTHER" id="PTHR43646">
    <property type="entry name" value="GLYCOSYLTRANSFERASE"/>
    <property type="match status" value="1"/>
</dbReference>
<sequence length="246" mass="27814">MRLVFVIPAYNEEAMIGQCLDAVMAEIRRSGHPADVIVVDNASTDRTNEIASSYAGVTVVKETNKGLVHARAAGFAASAGYDLVANIDADTMVPPGWLTTVFDEFEKQPKLVCVSGPYHYYDLKRSQLALVEVFYWFTYLTYIVNRFVLRVGSVIHGGNFVFRRWAWEQAGGYDRTIAFYGEDTDVAVRLSRIGPVKWTHRLRMNTSGRRIEKEGIIRTGLVYAKNFFSMTFRGKPATVDYQDIRE</sequence>
<comment type="subcellular location">
    <subcellularLocation>
        <location evidence="1">Cell membrane</location>
    </subcellularLocation>
</comment>
<dbReference type="STRING" id="1082931.KKY_963"/>
<name>G4RFV5_PELHB</name>
<gene>
    <name evidence="7" type="ordered locus">KKY_963</name>
</gene>
<dbReference type="AlphaFoldDB" id="G4RFV5"/>
<evidence type="ECO:0000256" key="3">
    <source>
        <dbReference type="ARBA" id="ARBA00022676"/>
    </source>
</evidence>
<evidence type="ECO:0000256" key="5">
    <source>
        <dbReference type="ARBA" id="ARBA00023136"/>
    </source>
</evidence>
<dbReference type="eggNOG" id="COG1215">
    <property type="taxonomic scope" value="Bacteria"/>
</dbReference>
<dbReference type="HOGENOM" id="CLU_025996_17_4_5"/>